<protein>
    <submittedName>
        <fullName evidence="1">Uncharacterized protein</fullName>
    </submittedName>
</protein>
<evidence type="ECO:0000313" key="2">
    <source>
        <dbReference type="Proteomes" id="UP000827092"/>
    </source>
</evidence>
<reference evidence="1 2" key="1">
    <citation type="journal article" date="2022" name="Nat. Ecol. Evol.">
        <title>A masculinizing supergene underlies an exaggerated male reproductive morph in a spider.</title>
        <authorList>
            <person name="Hendrickx F."/>
            <person name="De Corte Z."/>
            <person name="Sonet G."/>
            <person name="Van Belleghem S.M."/>
            <person name="Kostlbacher S."/>
            <person name="Vangestel C."/>
        </authorList>
    </citation>
    <scope>NUCLEOTIDE SEQUENCE [LARGE SCALE GENOMIC DNA]</scope>
    <source>
        <strain evidence="1">W744_W776</strain>
    </source>
</reference>
<accession>A0AAV6V503</accession>
<dbReference type="EMBL" id="JAFNEN010000155">
    <property type="protein sequence ID" value="KAG8191629.1"/>
    <property type="molecule type" value="Genomic_DNA"/>
</dbReference>
<keyword evidence="2" id="KW-1185">Reference proteome</keyword>
<organism evidence="1 2">
    <name type="scientific">Oedothorax gibbosus</name>
    <dbReference type="NCBI Taxonomy" id="931172"/>
    <lineage>
        <taxon>Eukaryota</taxon>
        <taxon>Metazoa</taxon>
        <taxon>Ecdysozoa</taxon>
        <taxon>Arthropoda</taxon>
        <taxon>Chelicerata</taxon>
        <taxon>Arachnida</taxon>
        <taxon>Araneae</taxon>
        <taxon>Araneomorphae</taxon>
        <taxon>Entelegynae</taxon>
        <taxon>Araneoidea</taxon>
        <taxon>Linyphiidae</taxon>
        <taxon>Erigoninae</taxon>
        <taxon>Oedothorax</taxon>
    </lineage>
</organism>
<sequence length="67" mass="7702">MLPTRIQKSRKTWLDYLSASSRALNKERDVIKGQAYQKGANDKQAGRNLRGHAERLRYMISIELGLV</sequence>
<dbReference type="Proteomes" id="UP000827092">
    <property type="component" value="Unassembled WGS sequence"/>
</dbReference>
<dbReference type="AlphaFoldDB" id="A0AAV6V503"/>
<gene>
    <name evidence="1" type="ORF">JTE90_012346</name>
</gene>
<comment type="caution">
    <text evidence="1">The sequence shown here is derived from an EMBL/GenBank/DDBJ whole genome shotgun (WGS) entry which is preliminary data.</text>
</comment>
<evidence type="ECO:0000313" key="1">
    <source>
        <dbReference type="EMBL" id="KAG8191629.1"/>
    </source>
</evidence>
<name>A0AAV6V503_9ARAC</name>
<proteinExistence type="predicted"/>